<evidence type="ECO:0008006" key="4">
    <source>
        <dbReference type="Google" id="ProtNLM"/>
    </source>
</evidence>
<protein>
    <recommendedName>
        <fullName evidence="4">Alpha/beta hydrolase</fullName>
    </recommendedName>
</protein>
<dbReference type="Gene3D" id="3.40.50.1820">
    <property type="entry name" value="alpha/beta hydrolase"/>
    <property type="match status" value="1"/>
</dbReference>
<accession>A0A5B2ZC38</accession>
<comment type="caution">
    <text evidence="2">The sequence shown here is derived from an EMBL/GenBank/DDBJ whole genome shotgun (WGS) entry which is preliminary data.</text>
</comment>
<reference evidence="2 3" key="2">
    <citation type="submission" date="2019-09" db="EMBL/GenBank/DDBJ databases">
        <authorList>
            <person name="Mazur A."/>
        </authorList>
    </citation>
    <scope>NUCLEOTIDE SEQUENCE [LARGE SCALE GENOMIC DNA]</scope>
    <source>
        <strain evidence="2 3">3729k</strain>
    </source>
</reference>
<proteinExistence type="predicted"/>
<evidence type="ECO:0000313" key="2">
    <source>
        <dbReference type="EMBL" id="KAA2285686.1"/>
    </source>
</evidence>
<sequence>MRLAVRIPLFLVLLAWLPAASASTDPEQGVVLTHYADFGTALEVSRRVLSPVTHDRVLRLSERDAIALREHDVDLAAERYDLVVPAHEPEGGYGVLVFVAPVAQFPLTRDWRLELERRGLIYVAAHRSGNTQNVLKRRIPLALHGLAHVLAEYRVDRERVYVAGFSGGSRVAQRLAMGWPDLFRGVLLVGGSDPLGEDGLVPSPPELMALFQTRSRVVFATGSQDLPNRAKDARTRESFDAYCLAGVVLRSPPRLDHWVPGGRALRLALDALERPVVPGPDHEACRSALQAGIAAELDRAEANMAAGDLPASAAILKSLDDRYGGLASPRLERMVRRLDELTESARD</sequence>
<dbReference type="RefSeq" id="WP_149859787.1">
    <property type="nucleotide sequence ID" value="NZ_VUOD01000002.1"/>
</dbReference>
<keyword evidence="1" id="KW-0732">Signal</keyword>
<evidence type="ECO:0000256" key="1">
    <source>
        <dbReference type="SAM" id="SignalP"/>
    </source>
</evidence>
<organism evidence="2 3">
    <name type="scientific">Arenimonas fontis</name>
    <dbReference type="NCBI Taxonomy" id="2608255"/>
    <lineage>
        <taxon>Bacteria</taxon>
        <taxon>Pseudomonadati</taxon>
        <taxon>Pseudomonadota</taxon>
        <taxon>Gammaproteobacteria</taxon>
        <taxon>Lysobacterales</taxon>
        <taxon>Lysobacteraceae</taxon>
        <taxon>Arenimonas</taxon>
    </lineage>
</organism>
<feature type="chain" id="PRO_5023019863" description="Alpha/beta hydrolase" evidence="1">
    <location>
        <begin position="23"/>
        <end position="347"/>
    </location>
</feature>
<dbReference type="EMBL" id="VUOD01000002">
    <property type="protein sequence ID" value="KAA2285686.1"/>
    <property type="molecule type" value="Genomic_DNA"/>
</dbReference>
<dbReference type="InterPro" id="IPR029058">
    <property type="entry name" value="AB_hydrolase_fold"/>
</dbReference>
<keyword evidence="3" id="KW-1185">Reference proteome</keyword>
<evidence type="ECO:0000313" key="3">
    <source>
        <dbReference type="Proteomes" id="UP000322165"/>
    </source>
</evidence>
<dbReference type="Proteomes" id="UP000322165">
    <property type="component" value="Unassembled WGS sequence"/>
</dbReference>
<name>A0A5B2ZC38_9GAMM</name>
<reference evidence="2 3" key="1">
    <citation type="submission" date="2019-09" db="EMBL/GenBank/DDBJ databases">
        <title>Arenimonas chukotkensis sp. nov., a bacterium isolated from Chukotka hot spring, Arctic region, Russia.</title>
        <authorList>
            <person name="Zayulina K.S."/>
            <person name="Prokofeva M.I."/>
            <person name="Elcheninov A.G."/>
            <person name="Novikov A."/>
            <person name="Kochetkova T.V."/>
            <person name="Kublanov I.V."/>
        </authorList>
    </citation>
    <scope>NUCLEOTIDE SEQUENCE [LARGE SCALE GENOMIC DNA]</scope>
    <source>
        <strain evidence="2 3">3729k</strain>
    </source>
</reference>
<gene>
    <name evidence="2" type="ORF">F0415_03410</name>
</gene>
<dbReference type="SUPFAM" id="SSF53474">
    <property type="entry name" value="alpha/beta-Hydrolases"/>
    <property type="match status" value="1"/>
</dbReference>
<dbReference type="AlphaFoldDB" id="A0A5B2ZC38"/>
<feature type="signal peptide" evidence="1">
    <location>
        <begin position="1"/>
        <end position="22"/>
    </location>
</feature>